<comment type="function">
    <text evidence="6">RNaseP catalyzes the removal of the 5'-leader sequence from pre-tRNA to produce the mature 5'-terminus. It can also cleave other RNA substrates such as 4.5S RNA. The protein component plays an auxiliary but essential role in vivo by binding to the 5'-leader sequence and broadening the substrate specificity of the ribozyme.</text>
</comment>
<dbReference type="InterPro" id="IPR020568">
    <property type="entry name" value="Ribosomal_Su5_D2-typ_SF"/>
</dbReference>
<gene>
    <name evidence="6 8" type="primary">rnpA</name>
    <name evidence="8" type="ORF">KME65_11680</name>
</gene>
<dbReference type="GO" id="GO:0001682">
    <property type="term" value="P:tRNA 5'-leader removal"/>
    <property type="evidence" value="ECO:0007669"/>
    <property type="project" value="UniProtKB-UniRule"/>
</dbReference>
<keyword evidence="1 6" id="KW-0819">tRNA processing</keyword>
<name>A0A944QV49_9GAMM</name>
<evidence type="ECO:0000256" key="7">
    <source>
        <dbReference type="NCBIfam" id="TIGR00188"/>
    </source>
</evidence>
<organism evidence="8 9">
    <name type="scientific">Candidatus Thiodiazotropha taylori</name>
    <dbReference type="NCBI Taxonomy" id="2792791"/>
    <lineage>
        <taxon>Bacteria</taxon>
        <taxon>Pseudomonadati</taxon>
        <taxon>Pseudomonadota</taxon>
        <taxon>Gammaproteobacteria</taxon>
        <taxon>Chromatiales</taxon>
        <taxon>Sedimenticolaceae</taxon>
        <taxon>Candidatus Thiodiazotropha</taxon>
    </lineage>
</organism>
<keyword evidence="4 6" id="KW-0378">Hydrolase</keyword>
<evidence type="ECO:0000313" key="8">
    <source>
        <dbReference type="EMBL" id="MBT2989615.1"/>
    </source>
</evidence>
<evidence type="ECO:0000256" key="5">
    <source>
        <dbReference type="ARBA" id="ARBA00022884"/>
    </source>
</evidence>
<dbReference type="EC" id="3.1.26.5" evidence="6 7"/>
<dbReference type="Pfam" id="PF00825">
    <property type="entry name" value="Ribonuclease_P"/>
    <property type="match status" value="1"/>
</dbReference>
<dbReference type="EMBL" id="JAHHGM010000009">
    <property type="protein sequence ID" value="MBT2989615.1"/>
    <property type="molecule type" value="Genomic_DNA"/>
</dbReference>
<evidence type="ECO:0000256" key="1">
    <source>
        <dbReference type="ARBA" id="ARBA00022694"/>
    </source>
</evidence>
<evidence type="ECO:0000256" key="6">
    <source>
        <dbReference type="HAMAP-Rule" id="MF_00227"/>
    </source>
</evidence>
<dbReference type="GO" id="GO:0004526">
    <property type="term" value="F:ribonuclease P activity"/>
    <property type="evidence" value="ECO:0007669"/>
    <property type="project" value="UniProtKB-UniRule"/>
</dbReference>
<keyword evidence="2 6" id="KW-0540">Nuclease</keyword>
<accession>A0A944QV49</accession>
<dbReference type="InterPro" id="IPR014721">
    <property type="entry name" value="Ribsml_uS5_D2-typ_fold_subgr"/>
</dbReference>
<evidence type="ECO:0000256" key="4">
    <source>
        <dbReference type="ARBA" id="ARBA00022801"/>
    </source>
</evidence>
<comment type="caution">
    <text evidence="8">The sequence shown here is derived from an EMBL/GenBank/DDBJ whole genome shotgun (WGS) entry which is preliminary data.</text>
</comment>
<comment type="catalytic activity">
    <reaction evidence="6">
        <text>Endonucleolytic cleavage of RNA, removing 5'-extranucleotides from tRNA precursor.</text>
        <dbReference type="EC" id="3.1.26.5"/>
    </reaction>
</comment>
<dbReference type="PANTHER" id="PTHR33992:SF1">
    <property type="entry name" value="RIBONUCLEASE P PROTEIN COMPONENT"/>
    <property type="match status" value="1"/>
</dbReference>
<dbReference type="InterPro" id="IPR000100">
    <property type="entry name" value="RNase_P"/>
</dbReference>
<dbReference type="GO" id="GO:0042781">
    <property type="term" value="F:3'-tRNA processing endoribonuclease activity"/>
    <property type="evidence" value="ECO:0007669"/>
    <property type="project" value="TreeGrafter"/>
</dbReference>
<evidence type="ECO:0000256" key="3">
    <source>
        <dbReference type="ARBA" id="ARBA00022759"/>
    </source>
</evidence>
<keyword evidence="3 6" id="KW-0255">Endonuclease</keyword>
<keyword evidence="5 6" id="KW-0694">RNA-binding</keyword>
<dbReference type="SUPFAM" id="SSF54211">
    <property type="entry name" value="Ribosomal protein S5 domain 2-like"/>
    <property type="match status" value="1"/>
</dbReference>
<evidence type="ECO:0000313" key="9">
    <source>
        <dbReference type="Proteomes" id="UP000770889"/>
    </source>
</evidence>
<comment type="subunit">
    <text evidence="6">Consists of a catalytic RNA component (M1 or rnpB) and a protein subunit.</text>
</comment>
<dbReference type="Proteomes" id="UP000770889">
    <property type="component" value="Unassembled WGS sequence"/>
</dbReference>
<dbReference type="GO" id="GO:0030677">
    <property type="term" value="C:ribonuclease P complex"/>
    <property type="evidence" value="ECO:0007669"/>
    <property type="project" value="TreeGrafter"/>
</dbReference>
<comment type="similarity">
    <text evidence="6">Belongs to the RnpA family.</text>
</comment>
<dbReference type="GO" id="GO:0000049">
    <property type="term" value="F:tRNA binding"/>
    <property type="evidence" value="ECO:0007669"/>
    <property type="project" value="UniProtKB-UniRule"/>
</dbReference>
<dbReference type="Gene3D" id="3.30.230.10">
    <property type="match status" value="1"/>
</dbReference>
<dbReference type="PANTHER" id="PTHR33992">
    <property type="entry name" value="RIBONUCLEASE P PROTEIN COMPONENT"/>
    <property type="match status" value="1"/>
</dbReference>
<dbReference type="NCBIfam" id="TIGR00188">
    <property type="entry name" value="rnpA"/>
    <property type="match status" value="1"/>
</dbReference>
<proteinExistence type="inferred from homology"/>
<sequence length="124" mass="14141">MRSLPTSEETFPRRCRLLKPDDYSRVFNGGERASDRLFLVLGRPNQLDYGRLGMAVSKKSCRSAVDRNRLKRLIRESFRTNQAHLAGLDLVVVSRHGAVNAENRQCLKSLGQHWRKMVELCAAS</sequence>
<dbReference type="AlphaFoldDB" id="A0A944QV49"/>
<evidence type="ECO:0000256" key="2">
    <source>
        <dbReference type="ARBA" id="ARBA00022722"/>
    </source>
</evidence>
<dbReference type="HAMAP" id="MF_00227">
    <property type="entry name" value="RNase_P"/>
    <property type="match status" value="1"/>
</dbReference>
<reference evidence="8 9" key="1">
    <citation type="submission" date="2021-05" db="EMBL/GenBank/DDBJ databases">
        <title>Genetic and Functional Diversity in Clade A Lucinid endosymbionts from the Bahamas.</title>
        <authorList>
            <person name="Giani N.M."/>
            <person name="Engel A.S."/>
            <person name="Campbell B.J."/>
        </authorList>
    </citation>
    <scope>NUCLEOTIDE SEQUENCE [LARGE SCALE GENOMIC DNA]</scope>
    <source>
        <strain evidence="8">LUC16012Gg_MoonRockCtena</strain>
    </source>
</reference>
<protein>
    <recommendedName>
        <fullName evidence="6 7">Ribonuclease P protein component</fullName>
        <shortName evidence="6">RNase P protein</shortName>
        <shortName evidence="6">RNaseP protein</shortName>
        <ecNumber evidence="6 7">3.1.26.5</ecNumber>
    </recommendedName>
    <alternativeName>
        <fullName evidence="6">Protein C5</fullName>
    </alternativeName>
</protein>